<dbReference type="RefSeq" id="WP_159233160.1">
    <property type="nucleotide sequence ID" value="NZ_CACSIP010000034.1"/>
</dbReference>
<dbReference type="InterPro" id="IPR005152">
    <property type="entry name" value="Lipase_secreted"/>
</dbReference>
<dbReference type="Pfam" id="PF03583">
    <property type="entry name" value="LIP"/>
    <property type="match status" value="1"/>
</dbReference>
<name>A0A5S9R2R9_MYCVN</name>
<dbReference type="SUPFAM" id="SSF53474">
    <property type="entry name" value="alpha/beta-Hydrolases"/>
    <property type="match status" value="1"/>
</dbReference>
<dbReference type="PANTHER" id="PTHR34853">
    <property type="match status" value="1"/>
</dbReference>
<dbReference type="Proteomes" id="UP000430146">
    <property type="component" value="Unassembled WGS sequence"/>
</dbReference>
<dbReference type="Gene3D" id="3.40.50.1820">
    <property type="entry name" value="alpha/beta hydrolase"/>
    <property type="match status" value="2"/>
</dbReference>
<dbReference type="GO" id="GO:0004806">
    <property type="term" value="F:triacylglycerol lipase activity"/>
    <property type="evidence" value="ECO:0007669"/>
    <property type="project" value="InterPro"/>
</dbReference>
<dbReference type="AlphaFoldDB" id="A0A5S9R2R9"/>
<dbReference type="OrthoDB" id="9798122at2"/>
<dbReference type="EMBL" id="CACSIP010000034">
    <property type="protein sequence ID" value="CAA0128257.1"/>
    <property type="molecule type" value="Genomic_DNA"/>
</dbReference>
<evidence type="ECO:0000313" key="1">
    <source>
        <dbReference type="EMBL" id="CAA0128257.1"/>
    </source>
</evidence>
<evidence type="ECO:0000313" key="2">
    <source>
        <dbReference type="Proteomes" id="UP000430146"/>
    </source>
</evidence>
<proteinExistence type="predicted"/>
<dbReference type="GO" id="GO:0016042">
    <property type="term" value="P:lipid catabolic process"/>
    <property type="evidence" value="ECO:0007669"/>
    <property type="project" value="InterPro"/>
</dbReference>
<accession>A0A5S9R2R9</accession>
<organism evidence="1 2">
    <name type="scientific">Mycolicibacterium vanbaalenii</name>
    <name type="common">Mycobacterium vanbaalenii</name>
    <dbReference type="NCBI Taxonomy" id="110539"/>
    <lineage>
        <taxon>Bacteria</taxon>
        <taxon>Bacillati</taxon>
        <taxon>Actinomycetota</taxon>
        <taxon>Actinomycetes</taxon>
        <taxon>Mycobacteriales</taxon>
        <taxon>Mycobacteriaceae</taxon>
        <taxon>Mycolicibacterium</taxon>
    </lineage>
</organism>
<protein>
    <recommendedName>
        <fullName evidence="3">Inactive lipase</fullName>
    </recommendedName>
</protein>
<sequence length="397" mass="41453">MLIVAACTRGGTDVSAPIADPLPTTAPVIAAEALQTRGQIVESWILPDLLDDPGQVIGEARRAVYRSVSGLDGGVREVSGAFFRPPGQPPVGGWPVISIGHGTTGIGTDCGPSQESDLLGFWPMVRSYLGEGYAVAMTDYEGLGHSGHHPYLEPHSAAFNVIDAVRALRQLFTDASARWLGFGNSQGGQAVWASNEVATQYGAGLELVGTVALSPAANVTAMADLAGSQSLTAEQEALLPLVAGGVARYNPKLVEESLLPRLTAEQESRAFSCGADAETLRDELIPPESISLDDERSVAVFRTALRRIALPQTPLSAPMLVINGLADQTILPQWVTAAVEESCRLGGRIQHVEVADAGHGDLGAAAYDVASTWVRDRFAGLPAASTCGDAATVLPAE</sequence>
<keyword evidence="2" id="KW-1185">Reference proteome</keyword>
<dbReference type="InterPro" id="IPR029058">
    <property type="entry name" value="AB_hydrolase_fold"/>
</dbReference>
<dbReference type="PIRSF" id="PIRSF029171">
    <property type="entry name" value="Esterase_LipA"/>
    <property type="match status" value="1"/>
</dbReference>
<reference evidence="1 2" key="1">
    <citation type="submission" date="2019-11" db="EMBL/GenBank/DDBJ databases">
        <authorList>
            <person name="Holert J."/>
        </authorList>
    </citation>
    <scope>NUCLEOTIDE SEQUENCE [LARGE SCALE GENOMIC DNA]</scope>
    <source>
        <strain evidence="1">BC8_1</strain>
    </source>
</reference>
<gene>
    <name evidence="1" type="ORF">AELLOGFF_01226</name>
</gene>
<evidence type="ECO:0008006" key="3">
    <source>
        <dbReference type="Google" id="ProtNLM"/>
    </source>
</evidence>
<dbReference type="PANTHER" id="PTHR34853:SF1">
    <property type="entry name" value="LIPASE 5"/>
    <property type="match status" value="1"/>
</dbReference>